<feature type="transmembrane region" description="Helical" evidence="8">
    <location>
        <begin position="20"/>
        <end position="40"/>
    </location>
</feature>
<reference evidence="9 10" key="1">
    <citation type="journal article" date="2016" name="Nat. Commun.">
        <title>Thousands of microbial genomes shed light on interconnected biogeochemical processes in an aquifer system.</title>
        <authorList>
            <person name="Anantharaman K."/>
            <person name="Brown C.T."/>
            <person name="Hug L.A."/>
            <person name="Sharon I."/>
            <person name="Castelle C.J."/>
            <person name="Probst A.J."/>
            <person name="Thomas B.C."/>
            <person name="Singh A."/>
            <person name="Wilkins M.J."/>
            <person name="Karaoz U."/>
            <person name="Brodie E.L."/>
            <person name="Williams K.H."/>
            <person name="Hubbard S.S."/>
            <person name="Banfield J.F."/>
        </authorList>
    </citation>
    <scope>NUCLEOTIDE SEQUENCE [LARGE SCALE GENOMIC DNA]</scope>
</reference>
<sequence>MTPFFYYNGIMLSSLKNSVLAVSMLSGTIIGVGFFSLPYIASKTGIWIMLGYFLVLGPLSILIHSLFGKVALATPDFFRFPSYVRIHLGSIAEKFAFVSTIFGLFGAILAYLIVGGEFLTNLLSPIFGGGNFIYTILYFLSGALLIFFGVKAISKIEFWAVILFFLILVIFFIKGFPQINLANLFPGVSLGNGILGIGDWFLPYGAILFSLSGASLIPEVEEILGQKKHLLNKVIIVSILIAILIYLSFIFLVLGVSGSRTTESAITGLRGFLGNSIFNLGLFFGILTTFTSFIALGLNLKNVFRFDLKIKKHLSWAITCFVPLALFLAGIKQFIPVISFVGGILLGFDGILILLMYKKIKPKSIFIYPLALIFLGGIIYQIIYFSK</sequence>
<feature type="transmembrane region" description="Helical" evidence="8">
    <location>
        <begin position="337"/>
        <end position="357"/>
    </location>
</feature>
<comment type="subcellular location">
    <subcellularLocation>
        <location evidence="1">Cell inner membrane</location>
        <topology evidence="1">Multi-pass membrane protein</topology>
    </subcellularLocation>
</comment>
<dbReference type="PANTHER" id="PTHR22950">
    <property type="entry name" value="AMINO ACID TRANSPORTER"/>
    <property type="match status" value="1"/>
</dbReference>
<feature type="transmembrane region" description="Helical" evidence="8">
    <location>
        <begin position="95"/>
        <end position="114"/>
    </location>
</feature>
<keyword evidence="6 8" id="KW-1133">Transmembrane helix</keyword>
<evidence type="ECO:0000256" key="1">
    <source>
        <dbReference type="ARBA" id="ARBA00004429"/>
    </source>
</evidence>
<feature type="transmembrane region" description="Helical" evidence="8">
    <location>
        <begin position="193"/>
        <end position="218"/>
    </location>
</feature>
<evidence type="ECO:0000313" key="10">
    <source>
        <dbReference type="Proteomes" id="UP000176406"/>
    </source>
</evidence>
<feature type="transmembrane region" description="Helical" evidence="8">
    <location>
        <begin position="366"/>
        <end position="385"/>
    </location>
</feature>
<comment type="caution">
    <text evidence="9">The sequence shown here is derived from an EMBL/GenBank/DDBJ whole genome shotgun (WGS) entry which is preliminary data.</text>
</comment>
<evidence type="ECO:0000256" key="3">
    <source>
        <dbReference type="ARBA" id="ARBA00022475"/>
    </source>
</evidence>
<name>A0A1G2EBS4_9BACT</name>
<dbReference type="Gene3D" id="1.20.1740.10">
    <property type="entry name" value="Amino acid/polyamine transporter I"/>
    <property type="match status" value="1"/>
</dbReference>
<evidence type="ECO:0000256" key="8">
    <source>
        <dbReference type="SAM" id="Phobius"/>
    </source>
</evidence>
<dbReference type="EMBL" id="MHMG01000021">
    <property type="protein sequence ID" value="OGZ23293.1"/>
    <property type="molecule type" value="Genomic_DNA"/>
</dbReference>
<evidence type="ECO:0000313" key="9">
    <source>
        <dbReference type="EMBL" id="OGZ23293.1"/>
    </source>
</evidence>
<keyword evidence="3" id="KW-1003">Cell membrane</keyword>
<feature type="transmembrane region" description="Helical" evidence="8">
    <location>
        <begin position="46"/>
        <end position="74"/>
    </location>
</feature>
<proteinExistence type="predicted"/>
<accession>A0A1G2EBS4</accession>
<keyword evidence="5 8" id="KW-0812">Transmembrane</keyword>
<feature type="transmembrane region" description="Helical" evidence="8">
    <location>
        <begin position="230"/>
        <end position="257"/>
    </location>
</feature>
<evidence type="ECO:0000256" key="4">
    <source>
        <dbReference type="ARBA" id="ARBA00022519"/>
    </source>
</evidence>
<feature type="transmembrane region" description="Helical" evidence="8">
    <location>
        <begin position="313"/>
        <end position="331"/>
    </location>
</feature>
<keyword evidence="4" id="KW-0997">Cell inner membrane</keyword>
<evidence type="ECO:0000256" key="5">
    <source>
        <dbReference type="ARBA" id="ARBA00022692"/>
    </source>
</evidence>
<dbReference type="PANTHER" id="PTHR22950:SF349">
    <property type="entry name" value="AMINO ACID TRANSPORTER TRANSMEMBRANE DOMAIN-CONTAINING PROTEIN"/>
    <property type="match status" value="1"/>
</dbReference>
<gene>
    <name evidence="9" type="ORF">A3A08_00700</name>
</gene>
<evidence type="ECO:0008006" key="11">
    <source>
        <dbReference type="Google" id="ProtNLM"/>
    </source>
</evidence>
<organism evidence="9 10">
    <name type="scientific">Candidatus Nealsonbacteria bacterium RIFCSPLOWO2_01_FULL_41_9</name>
    <dbReference type="NCBI Taxonomy" id="1801671"/>
    <lineage>
        <taxon>Bacteria</taxon>
        <taxon>Candidatus Nealsoniibacteriota</taxon>
    </lineage>
</organism>
<protein>
    <recommendedName>
        <fullName evidence="11">Amino acid permease</fullName>
    </recommendedName>
</protein>
<dbReference type="GO" id="GO:0015179">
    <property type="term" value="F:L-amino acid transmembrane transporter activity"/>
    <property type="evidence" value="ECO:0007669"/>
    <property type="project" value="TreeGrafter"/>
</dbReference>
<evidence type="ECO:0000256" key="7">
    <source>
        <dbReference type="ARBA" id="ARBA00023136"/>
    </source>
</evidence>
<dbReference type="Proteomes" id="UP000176406">
    <property type="component" value="Unassembled WGS sequence"/>
</dbReference>
<keyword evidence="7 8" id="KW-0472">Membrane</keyword>
<feature type="transmembrane region" description="Helical" evidence="8">
    <location>
        <begin position="126"/>
        <end position="149"/>
    </location>
</feature>
<dbReference type="AlphaFoldDB" id="A0A1G2EBS4"/>
<dbReference type="Pfam" id="PF03222">
    <property type="entry name" value="Trp_Tyr_perm"/>
    <property type="match status" value="1"/>
</dbReference>
<feature type="transmembrane region" description="Helical" evidence="8">
    <location>
        <begin position="277"/>
        <end position="301"/>
    </location>
</feature>
<evidence type="ECO:0000256" key="2">
    <source>
        <dbReference type="ARBA" id="ARBA00022448"/>
    </source>
</evidence>
<evidence type="ECO:0000256" key="6">
    <source>
        <dbReference type="ARBA" id="ARBA00022989"/>
    </source>
</evidence>
<dbReference type="GO" id="GO:0005886">
    <property type="term" value="C:plasma membrane"/>
    <property type="evidence" value="ECO:0007669"/>
    <property type="project" value="UniProtKB-SubCell"/>
</dbReference>
<feature type="transmembrane region" description="Helical" evidence="8">
    <location>
        <begin position="156"/>
        <end position="173"/>
    </location>
</feature>
<dbReference type="GO" id="GO:0005774">
    <property type="term" value="C:vacuolar membrane"/>
    <property type="evidence" value="ECO:0007669"/>
    <property type="project" value="TreeGrafter"/>
</dbReference>
<dbReference type="InterPro" id="IPR018227">
    <property type="entry name" value="Amino_acid_transport_2"/>
</dbReference>
<keyword evidence="2" id="KW-0813">Transport</keyword>